<evidence type="ECO:0000256" key="2">
    <source>
        <dbReference type="ARBA" id="ARBA00022723"/>
    </source>
</evidence>
<comment type="cofactor">
    <cofactor evidence="1">
        <name>Zn(2+)</name>
        <dbReference type="ChEBI" id="CHEBI:29105"/>
    </cofactor>
</comment>
<keyword evidence="2" id="KW-0479">Metal-binding</keyword>
<reference evidence="6" key="1">
    <citation type="submission" date="2018-05" db="EMBL/GenBank/DDBJ databases">
        <authorList>
            <person name="Lanie J.A."/>
            <person name="Ng W.-L."/>
            <person name="Kazmierczak K.M."/>
            <person name="Andrzejewski T.M."/>
            <person name="Davidsen T.M."/>
            <person name="Wayne K.J."/>
            <person name="Tettelin H."/>
            <person name="Glass J.I."/>
            <person name="Rusch D."/>
            <person name="Podicherti R."/>
            <person name="Tsui H.-C.T."/>
            <person name="Winkler M.E."/>
        </authorList>
    </citation>
    <scope>NUCLEOTIDE SEQUENCE</scope>
</reference>
<dbReference type="PANTHER" id="PTHR46233">
    <property type="entry name" value="HYDROXYACYLGLUTATHIONE HYDROLASE GLOC"/>
    <property type="match status" value="1"/>
</dbReference>
<dbReference type="AlphaFoldDB" id="A0A381QLJ6"/>
<dbReference type="SMART" id="SM00849">
    <property type="entry name" value="Lactamase_B"/>
    <property type="match status" value="1"/>
</dbReference>
<keyword evidence="4" id="KW-0862">Zinc</keyword>
<dbReference type="SUPFAM" id="SSF56281">
    <property type="entry name" value="Metallo-hydrolase/oxidoreductase"/>
    <property type="match status" value="1"/>
</dbReference>
<evidence type="ECO:0000256" key="4">
    <source>
        <dbReference type="ARBA" id="ARBA00022833"/>
    </source>
</evidence>
<feature type="domain" description="Metallo-beta-lactamase" evidence="5">
    <location>
        <begin position="2"/>
        <end position="139"/>
    </location>
</feature>
<dbReference type="InterPro" id="IPR036866">
    <property type="entry name" value="RibonucZ/Hydroxyglut_hydro"/>
</dbReference>
<dbReference type="PANTHER" id="PTHR46233:SF3">
    <property type="entry name" value="HYDROXYACYLGLUTATHIONE HYDROLASE GLOC"/>
    <property type="match status" value="1"/>
</dbReference>
<dbReference type="GO" id="GO:0046872">
    <property type="term" value="F:metal ion binding"/>
    <property type="evidence" value="ECO:0007669"/>
    <property type="project" value="UniProtKB-KW"/>
</dbReference>
<dbReference type="InterPro" id="IPR001279">
    <property type="entry name" value="Metallo-B-lactamas"/>
</dbReference>
<keyword evidence="3" id="KW-0378">Hydrolase</keyword>
<dbReference type="GO" id="GO:0016787">
    <property type="term" value="F:hydrolase activity"/>
    <property type="evidence" value="ECO:0007669"/>
    <property type="project" value="UniProtKB-KW"/>
</dbReference>
<sequence>MATHAHIDHIASASNFIDKYNIDSYVCENEKLIAENFHRAVDYWGMSDVIKKPNVSHWIKIDQKNLQISNFNFSIIFNPGHSPGSVSFVIEDLVFCGDLIFKGSIGRTDLPLGNSIDMKQSLSFFVNSFKQDCKLLPGHREETTLYEELKYNPFLRNEE</sequence>
<dbReference type="EMBL" id="UINC01001383">
    <property type="protein sequence ID" value="SUZ79319.1"/>
    <property type="molecule type" value="Genomic_DNA"/>
</dbReference>
<evidence type="ECO:0000313" key="6">
    <source>
        <dbReference type="EMBL" id="SUZ79319.1"/>
    </source>
</evidence>
<dbReference type="Gene3D" id="3.60.15.10">
    <property type="entry name" value="Ribonuclease Z/Hydroxyacylglutathione hydrolase-like"/>
    <property type="match status" value="1"/>
</dbReference>
<name>A0A381QLJ6_9ZZZZ</name>
<dbReference type="Pfam" id="PF00753">
    <property type="entry name" value="Lactamase_B"/>
    <property type="match status" value="1"/>
</dbReference>
<gene>
    <name evidence="6" type="ORF">METZ01_LOCUS32173</name>
</gene>
<evidence type="ECO:0000256" key="3">
    <source>
        <dbReference type="ARBA" id="ARBA00022801"/>
    </source>
</evidence>
<evidence type="ECO:0000256" key="1">
    <source>
        <dbReference type="ARBA" id="ARBA00001947"/>
    </source>
</evidence>
<protein>
    <recommendedName>
        <fullName evidence="5">Metallo-beta-lactamase domain-containing protein</fullName>
    </recommendedName>
</protein>
<proteinExistence type="predicted"/>
<dbReference type="InterPro" id="IPR051453">
    <property type="entry name" value="MBL_Glyoxalase_II"/>
</dbReference>
<evidence type="ECO:0000259" key="5">
    <source>
        <dbReference type="SMART" id="SM00849"/>
    </source>
</evidence>
<accession>A0A381QLJ6</accession>
<organism evidence="6">
    <name type="scientific">marine metagenome</name>
    <dbReference type="NCBI Taxonomy" id="408172"/>
    <lineage>
        <taxon>unclassified sequences</taxon>
        <taxon>metagenomes</taxon>
        <taxon>ecological metagenomes</taxon>
    </lineage>
</organism>